<evidence type="ECO:0000313" key="1">
    <source>
        <dbReference type="EMBL" id="CAL5997843.1"/>
    </source>
</evidence>
<reference evidence="1 3" key="1">
    <citation type="submission" date="2024-07" db="EMBL/GenBank/DDBJ databases">
        <authorList>
            <person name="Akdeniz Z."/>
        </authorList>
    </citation>
    <scope>NUCLEOTIDE SEQUENCE [LARGE SCALE GENOMIC DNA]</scope>
</reference>
<comment type="caution">
    <text evidence="1">The sequence shown here is derived from an EMBL/GenBank/DDBJ whole genome shotgun (WGS) entry which is preliminary data.</text>
</comment>
<evidence type="ECO:0000313" key="2">
    <source>
        <dbReference type="EMBL" id="CAL6030697.1"/>
    </source>
</evidence>
<dbReference type="EMBL" id="CAXDID020000037">
    <property type="protein sequence ID" value="CAL5997843.1"/>
    <property type="molecule type" value="Genomic_DNA"/>
</dbReference>
<organism evidence="1 3">
    <name type="scientific">Hexamita inflata</name>
    <dbReference type="NCBI Taxonomy" id="28002"/>
    <lineage>
        <taxon>Eukaryota</taxon>
        <taxon>Metamonada</taxon>
        <taxon>Diplomonadida</taxon>
        <taxon>Hexamitidae</taxon>
        <taxon>Hexamitinae</taxon>
        <taxon>Hexamita</taxon>
    </lineage>
</organism>
<dbReference type="EMBL" id="CAXDID020000117">
    <property type="protein sequence ID" value="CAL6030697.1"/>
    <property type="molecule type" value="Genomic_DNA"/>
</dbReference>
<dbReference type="Proteomes" id="UP001642409">
    <property type="component" value="Unassembled WGS sequence"/>
</dbReference>
<gene>
    <name evidence="1" type="ORF">HINF_LOCUS15444</name>
    <name evidence="2" type="ORF">HINF_LOCUS33574</name>
</gene>
<evidence type="ECO:0000313" key="3">
    <source>
        <dbReference type="Proteomes" id="UP001642409"/>
    </source>
</evidence>
<protein>
    <submittedName>
        <fullName evidence="1">Hypothetical_protein</fullName>
    </submittedName>
</protein>
<proteinExistence type="predicted"/>
<sequence>MFSKPHSEQEISLCEKSICNLRGFHCAPNDIKLILSRRISIVSAVKVVPDINSSSRQCKYTKSLADRINIIFRGVRNCFVRYFVQYKFIQCEIQMYNIYTWPKDSLYKHSHTKSSVFSGLGDIRLIHHQFVDDKTQVLWVAQILVLYVQARYISKSIFQPVETDPVLAR</sequence>
<keyword evidence="3" id="KW-1185">Reference proteome</keyword>
<name>A0ABP1HSP2_9EUKA</name>
<accession>A0ABP1HSP2</accession>